<accession>A0A0D2PYJ3</accession>
<evidence type="ECO:0000256" key="1">
    <source>
        <dbReference type="SAM" id="MobiDB-lite"/>
    </source>
</evidence>
<reference evidence="3" key="1">
    <citation type="submission" date="2014-04" db="EMBL/GenBank/DDBJ databases">
        <title>Evolutionary Origins and Diversification of the Mycorrhizal Mutualists.</title>
        <authorList>
            <consortium name="DOE Joint Genome Institute"/>
            <consortium name="Mycorrhizal Genomics Consortium"/>
            <person name="Kohler A."/>
            <person name="Kuo A."/>
            <person name="Nagy L.G."/>
            <person name="Floudas D."/>
            <person name="Copeland A."/>
            <person name="Barry K.W."/>
            <person name="Cichocki N."/>
            <person name="Veneault-Fourrey C."/>
            <person name="LaButti K."/>
            <person name="Lindquist E.A."/>
            <person name="Lipzen A."/>
            <person name="Lundell T."/>
            <person name="Morin E."/>
            <person name="Murat C."/>
            <person name="Riley R."/>
            <person name="Ohm R."/>
            <person name="Sun H."/>
            <person name="Tunlid A."/>
            <person name="Henrissat B."/>
            <person name="Grigoriev I.V."/>
            <person name="Hibbett D.S."/>
            <person name="Martin F."/>
        </authorList>
    </citation>
    <scope>NUCLEOTIDE SEQUENCE [LARGE SCALE GENOMIC DNA]</scope>
    <source>
        <strain evidence="3">FD-334 SS-4</strain>
    </source>
</reference>
<evidence type="ECO:0000313" key="2">
    <source>
        <dbReference type="EMBL" id="KJA24465.1"/>
    </source>
</evidence>
<dbReference type="Proteomes" id="UP000054270">
    <property type="component" value="Unassembled WGS sequence"/>
</dbReference>
<name>A0A0D2PYJ3_HYPSF</name>
<proteinExistence type="predicted"/>
<feature type="region of interest" description="Disordered" evidence="1">
    <location>
        <begin position="159"/>
        <end position="201"/>
    </location>
</feature>
<dbReference type="AlphaFoldDB" id="A0A0D2PYJ3"/>
<organism evidence="2 3">
    <name type="scientific">Hypholoma sublateritium (strain FD-334 SS-4)</name>
    <dbReference type="NCBI Taxonomy" id="945553"/>
    <lineage>
        <taxon>Eukaryota</taxon>
        <taxon>Fungi</taxon>
        <taxon>Dikarya</taxon>
        <taxon>Basidiomycota</taxon>
        <taxon>Agaricomycotina</taxon>
        <taxon>Agaricomycetes</taxon>
        <taxon>Agaricomycetidae</taxon>
        <taxon>Agaricales</taxon>
        <taxon>Agaricineae</taxon>
        <taxon>Strophariaceae</taxon>
        <taxon>Hypholoma</taxon>
    </lineage>
</organism>
<evidence type="ECO:0000313" key="3">
    <source>
        <dbReference type="Proteomes" id="UP000054270"/>
    </source>
</evidence>
<sequence>MRCALPFPSIHHSSSLRRLSPVRVARPEKCLPTPPFISLAPRQAGSSQSHPDFIGYLRPRRRAAGHANADSWQDLPPHCRRAVRAVCAGVCSLEYWDKCLRCRPAAAVTVSPSEARIFYGALLLSAALRTPLRRSGHLSSVVYDASPDMRLSLRTLCGASRPAPPSSSTRCASRKSVYPHPPSIPRVPLQPGGRPSHPDRGRYYFLVAEP</sequence>
<gene>
    <name evidence="2" type="ORF">HYPSUDRAFT_65651</name>
</gene>
<keyword evidence="3" id="KW-1185">Reference proteome</keyword>
<dbReference type="EMBL" id="KN817537">
    <property type="protein sequence ID" value="KJA24465.1"/>
    <property type="molecule type" value="Genomic_DNA"/>
</dbReference>
<protein>
    <submittedName>
        <fullName evidence="2">Uncharacterized protein</fullName>
    </submittedName>
</protein>